<dbReference type="Pfam" id="PF04032">
    <property type="entry name" value="Rpr2"/>
    <property type="match status" value="1"/>
</dbReference>
<accession>A0A7J3SMJ4</accession>
<gene>
    <name evidence="1" type="ORF">ENW83_04690</name>
</gene>
<reference evidence="1" key="1">
    <citation type="journal article" date="2020" name="mSystems">
        <title>Genome- and Community-Level Interaction Insights into Carbon Utilization and Element Cycling Functions of Hydrothermarchaeota in Hydrothermal Sediment.</title>
        <authorList>
            <person name="Zhou Z."/>
            <person name="Liu Y."/>
            <person name="Xu W."/>
            <person name="Pan J."/>
            <person name="Luo Z.H."/>
            <person name="Li M."/>
        </authorList>
    </citation>
    <scope>NUCLEOTIDE SEQUENCE [LARGE SCALE GENOMIC DNA]</scope>
    <source>
        <strain evidence="1">SpSt-885</strain>
    </source>
</reference>
<dbReference type="InterPro" id="IPR007175">
    <property type="entry name" value="Rpr2/Snm1/Rpp21"/>
</dbReference>
<protein>
    <submittedName>
        <fullName evidence="1">Uncharacterized protein</fullName>
    </submittedName>
</protein>
<comment type="caution">
    <text evidence="1">The sequence shown here is derived from an EMBL/GenBank/DDBJ whole genome shotgun (WGS) entry which is preliminary data.</text>
</comment>
<dbReference type="Gene3D" id="6.20.50.20">
    <property type="match status" value="1"/>
</dbReference>
<evidence type="ECO:0000313" key="1">
    <source>
        <dbReference type="EMBL" id="HGZ60485.1"/>
    </source>
</evidence>
<dbReference type="EMBL" id="DTLS01000135">
    <property type="protein sequence ID" value="HGZ60485.1"/>
    <property type="molecule type" value="Genomic_DNA"/>
</dbReference>
<name>A0A7J3SMJ4_9CREN</name>
<proteinExistence type="predicted"/>
<dbReference type="GO" id="GO:0006396">
    <property type="term" value="P:RNA processing"/>
    <property type="evidence" value="ECO:0007669"/>
    <property type="project" value="InterPro"/>
</dbReference>
<sequence length="107" mass="12581">MRERRRDRKTARAKREVLRAFDRSLQLALAHEEADPSKLGESVLRLSRKLNVRLGRPRNLFICKKCGTMLIPGRTGRYRVHSERGISYLGIKCLSCGWYRKVIIRER</sequence>
<dbReference type="AlphaFoldDB" id="A0A7J3SMJ4"/>
<organism evidence="1">
    <name type="scientific">Fervidicoccus fontis</name>
    <dbReference type="NCBI Taxonomy" id="683846"/>
    <lineage>
        <taxon>Archaea</taxon>
        <taxon>Thermoproteota</taxon>
        <taxon>Thermoprotei</taxon>
        <taxon>Fervidicoccales</taxon>
        <taxon>Fervidicoccaceae</taxon>
        <taxon>Fervidicoccus</taxon>
    </lineage>
</organism>